<dbReference type="EMBL" id="CM046394">
    <property type="protein sequence ID" value="KAI8546548.1"/>
    <property type="molecule type" value="Genomic_DNA"/>
</dbReference>
<sequence>MASKAVATTALLLSLNLLLLFTLVTSNHVPISCPPPSPKLPPKHHHKHSPPAPKVAPPTPPKVTPPTPPKVTPPTPPKATCPKDTLKLGVCADLLNDLVHLVVGTPAKNPCCSLIEGLVDLEAAVCLCTAIKANVLGINLNIPVSLSLLLNYCGKTVPSGFECN</sequence>
<evidence type="ECO:0000313" key="2">
    <source>
        <dbReference type="Proteomes" id="UP001062846"/>
    </source>
</evidence>
<organism evidence="1 2">
    <name type="scientific">Rhododendron molle</name>
    <name type="common">Chinese azalea</name>
    <name type="synonym">Azalea mollis</name>
    <dbReference type="NCBI Taxonomy" id="49168"/>
    <lineage>
        <taxon>Eukaryota</taxon>
        <taxon>Viridiplantae</taxon>
        <taxon>Streptophyta</taxon>
        <taxon>Embryophyta</taxon>
        <taxon>Tracheophyta</taxon>
        <taxon>Spermatophyta</taxon>
        <taxon>Magnoliopsida</taxon>
        <taxon>eudicotyledons</taxon>
        <taxon>Gunneridae</taxon>
        <taxon>Pentapetalae</taxon>
        <taxon>asterids</taxon>
        <taxon>Ericales</taxon>
        <taxon>Ericaceae</taxon>
        <taxon>Ericoideae</taxon>
        <taxon>Rhodoreae</taxon>
        <taxon>Rhododendron</taxon>
    </lineage>
</organism>
<keyword evidence="2" id="KW-1185">Reference proteome</keyword>
<name>A0ACC0N1Y9_RHOML</name>
<gene>
    <name evidence="1" type="ORF">RHMOL_Rhmol07G0126900</name>
</gene>
<proteinExistence type="predicted"/>
<evidence type="ECO:0000313" key="1">
    <source>
        <dbReference type="EMBL" id="KAI8546548.1"/>
    </source>
</evidence>
<protein>
    <submittedName>
        <fullName evidence="1">Uncharacterized protein</fullName>
    </submittedName>
</protein>
<comment type="caution">
    <text evidence="1">The sequence shown here is derived from an EMBL/GenBank/DDBJ whole genome shotgun (WGS) entry which is preliminary data.</text>
</comment>
<dbReference type="Proteomes" id="UP001062846">
    <property type="component" value="Chromosome 7"/>
</dbReference>
<accession>A0ACC0N1Y9</accession>
<reference evidence="1" key="1">
    <citation type="submission" date="2022-02" db="EMBL/GenBank/DDBJ databases">
        <title>Plant Genome Project.</title>
        <authorList>
            <person name="Zhang R.-G."/>
        </authorList>
    </citation>
    <scope>NUCLEOTIDE SEQUENCE</scope>
    <source>
        <strain evidence="1">AT1</strain>
    </source>
</reference>